<dbReference type="Proteomes" id="UP001589532">
    <property type="component" value="Unassembled WGS sequence"/>
</dbReference>
<sequence>MSKQTTFTLACVVVLSALLPGVAGYLSARLEALEAAERNLQALEARLHVREARDTRPVSFPGGPCLRTPATPRFQQVPAIALGGYGKRLPDWLAGLLREVGRSARD</sequence>
<comment type="caution">
    <text evidence="2">The sequence shown here is derived from an EMBL/GenBank/DDBJ whole genome shotgun (WGS) entry which is preliminary data.</text>
</comment>
<evidence type="ECO:0000313" key="2">
    <source>
        <dbReference type="EMBL" id="MFB9628872.1"/>
    </source>
</evidence>
<organism evidence="2 3">
    <name type="scientific">Nonomuraea helvata</name>
    <dbReference type="NCBI Taxonomy" id="37484"/>
    <lineage>
        <taxon>Bacteria</taxon>
        <taxon>Bacillati</taxon>
        <taxon>Actinomycetota</taxon>
        <taxon>Actinomycetes</taxon>
        <taxon>Streptosporangiales</taxon>
        <taxon>Streptosporangiaceae</taxon>
        <taxon>Nonomuraea</taxon>
    </lineage>
</organism>
<protein>
    <submittedName>
        <fullName evidence="2">Uncharacterized protein</fullName>
    </submittedName>
</protein>
<keyword evidence="1" id="KW-0175">Coiled coil</keyword>
<keyword evidence="3" id="KW-1185">Reference proteome</keyword>
<gene>
    <name evidence="2" type="ORF">ACFFSA_37855</name>
</gene>
<reference evidence="2 3" key="1">
    <citation type="submission" date="2024-09" db="EMBL/GenBank/DDBJ databases">
        <authorList>
            <person name="Sun Q."/>
            <person name="Mori K."/>
        </authorList>
    </citation>
    <scope>NUCLEOTIDE SEQUENCE [LARGE SCALE GENOMIC DNA]</scope>
    <source>
        <strain evidence="2 3">JCM 3143</strain>
    </source>
</reference>
<feature type="coiled-coil region" evidence="1">
    <location>
        <begin position="26"/>
        <end position="53"/>
    </location>
</feature>
<dbReference type="EMBL" id="JBHMBW010000051">
    <property type="protein sequence ID" value="MFB9628872.1"/>
    <property type="molecule type" value="Genomic_DNA"/>
</dbReference>
<name>A0ABV5SB24_9ACTN</name>
<proteinExistence type="predicted"/>
<accession>A0ABV5SB24</accession>
<evidence type="ECO:0000313" key="3">
    <source>
        <dbReference type="Proteomes" id="UP001589532"/>
    </source>
</evidence>
<evidence type="ECO:0000256" key="1">
    <source>
        <dbReference type="SAM" id="Coils"/>
    </source>
</evidence>
<dbReference type="RefSeq" id="WP_344998691.1">
    <property type="nucleotide sequence ID" value="NZ_BAAAXV010000009.1"/>
</dbReference>